<dbReference type="InterPro" id="IPR036020">
    <property type="entry name" value="WW_dom_sf"/>
</dbReference>
<keyword evidence="8" id="KW-0106">Calcium</keyword>
<proteinExistence type="predicted"/>
<dbReference type="Gene3D" id="3.30.60.90">
    <property type="match status" value="2"/>
</dbReference>
<dbReference type="SMART" id="SM00456">
    <property type="entry name" value="WW"/>
    <property type="match status" value="1"/>
</dbReference>
<dbReference type="SUPFAM" id="SSF57850">
    <property type="entry name" value="RING/U-box"/>
    <property type="match status" value="2"/>
</dbReference>
<dbReference type="SUPFAM" id="SSF46966">
    <property type="entry name" value="Spectrin repeat"/>
    <property type="match status" value="1"/>
</dbReference>
<evidence type="ECO:0000256" key="11">
    <source>
        <dbReference type="ARBA" id="ARBA00023212"/>
    </source>
</evidence>
<organism evidence="18 19">
    <name type="scientific">Papilio machaon</name>
    <name type="common">Old World swallowtail butterfly</name>
    <dbReference type="NCBI Taxonomy" id="76193"/>
    <lineage>
        <taxon>Eukaryota</taxon>
        <taxon>Metazoa</taxon>
        <taxon>Ecdysozoa</taxon>
        <taxon>Arthropoda</taxon>
        <taxon>Hexapoda</taxon>
        <taxon>Insecta</taxon>
        <taxon>Pterygota</taxon>
        <taxon>Neoptera</taxon>
        <taxon>Endopterygota</taxon>
        <taxon>Lepidoptera</taxon>
        <taxon>Glossata</taxon>
        <taxon>Ditrysia</taxon>
        <taxon>Papilionoidea</taxon>
        <taxon>Papilionidae</taxon>
        <taxon>Papilioninae</taxon>
        <taxon>Papilio</taxon>
    </lineage>
</organism>
<evidence type="ECO:0000256" key="15">
    <source>
        <dbReference type="SAM" id="MobiDB-lite"/>
    </source>
</evidence>
<evidence type="ECO:0000256" key="2">
    <source>
        <dbReference type="ARBA" id="ARBA00004278"/>
    </source>
</evidence>
<keyword evidence="3" id="KW-1003">Cell membrane</keyword>
<protein>
    <recommendedName>
        <fullName evidence="13">Protein detached</fullName>
    </recommendedName>
</protein>
<keyword evidence="10" id="KW-0009">Actin-binding</keyword>
<feature type="region of interest" description="Disordered" evidence="15">
    <location>
        <begin position="354"/>
        <end position="400"/>
    </location>
</feature>
<evidence type="ECO:0000256" key="12">
    <source>
        <dbReference type="ARBA" id="ARBA00065906"/>
    </source>
</evidence>
<evidence type="ECO:0000259" key="17">
    <source>
        <dbReference type="PROSITE" id="PS50135"/>
    </source>
</evidence>
<reference evidence="18 19" key="1">
    <citation type="journal article" date="2015" name="Nat. Commun.">
        <title>Outbred genome sequencing and CRISPR/Cas9 gene editing in butterflies.</title>
        <authorList>
            <person name="Li X."/>
            <person name="Fan D."/>
            <person name="Zhang W."/>
            <person name="Liu G."/>
            <person name="Zhang L."/>
            <person name="Zhao L."/>
            <person name="Fang X."/>
            <person name="Chen L."/>
            <person name="Dong Y."/>
            <person name="Chen Y."/>
            <person name="Ding Y."/>
            <person name="Zhao R."/>
            <person name="Feng M."/>
            <person name="Zhu Y."/>
            <person name="Feng Y."/>
            <person name="Jiang X."/>
            <person name="Zhu D."/>
            <person name="Xiang H."/>
            <person name="Feng X."/>
            <person name="Li S."/>
            <person name="Wang J."/>
            <person name="Zhang G."/>
            <person name="Kronforst M.R."/>
            <person name="Wang W."/>
        </authorList>
    </citation>
    <scope>NUCLEOTIDE SEQUENCE [LARGE SCALE GENOMIC DNA]</scope>
    <source>
        <strain evidence="18">Ya'a_city_454_Pm</strain>
        <tissue evidence="18">Whole body</tissue>
    </source>
</reference>
<dbReference type="CDD" id="cd02334">
    <property type="entry name" value="ZZ_dystrophin"/>
    <property type="match status" value="2"/>
</dbReference>
<dbReference type="InterPro" id="IPR015154">
    <property type="entry name" value="EF-hand_dom_typ2"/>
</dbReference>
<dbReference type="GO" id="GO:0008270">
    <property type="term" value="F:zinc ion binding"/>
    <property type="evidence" value="ECO:0007669"/>
    <property type="project" value="UniProtKB-KW"/>
</dbReference>
<dbReference type="InterPro" id="IPR018159">
    <property type="entry name" value="Spectrin/alpha-actinin"/>
</dbReference>
<dbReference type="Gene3D" id="1.10.238.10">
    <property type="entry name" value="EF-hand"/>
    <property type="match status" value="4"/>
</dbReference>
<evidence type="ECO:0000256" key="7">
    <source>
        <dbReference type="ARBA" id="ARBA00022833"/>
    </source>
</evidence>
<dbReference type="Gene3D" id="2.20.70.10">
    <property type="match status" value="1"/>
</dbReference>
<dbReference type="InterPro" id="IPR011992">
    <property type="entry name" value="EF-hand-dom_pair"/>
</dbReference>
<dbReference type="SMART" id="SM00150">
    <property type="entry name" value="SPEC"/>
    <property type="match status" value="1"/>
</dbReference>
<dbReference type="SUPFAM" id="SSF47473">
    <property type="entry name" value="EF-hand"/>
    <property type="match status" value="4"/>
</dbReference>
<evidence type="ECO:0000256" key="1">
    <source>
        <dbReference type="ARBA" id="ARBA00004245"/>
    </source>
</evidence>
<keyword evidence="9" id="KW-0472">Membrane</keyword>
<dbReference type="STRING" id="76193.A0A194RDX3"/>
<gene>
    <name evidence="18" type="ORF">RR48_09409</name>
</gene>
<dbReference type="PROSITE" id="PS50020">
    <property type="entry name" value="WW_DOMAIN_2"/>
    <property type="match status" value="1"/>
</dbReference>
<dbReference type="InterPro" id="IPR000433">
    <property type="entry name" value="Znf_ZZ"/>
</dbReference>
<dbReference type="GO" id="GO:0007474">
    <property type="term" value="P:imaginal disc-derived wing vein specification"/>
    <property type="evidence" value="ECO:0007669"/>
    <property type="project" value="UniProtKB-ARBA"/>
</dbReference>
<keyword evidence="19" id="KW-1185">Reference proteome</keyword>
<dbReference type="Proteomes" id="UP000053240">
    <property type="component" value="Unassembled WGS sequence"/>
</dbReference>
<keyword evidence="7" id="KW-0862">Zinc</keyword>
<dbReference type="EMBL" id="KQ460367">
    <property type="protein sequence ID" value="KPJ15480.1"/>
    <property type="molecule type" value="Genomic_DNA"/>
</dbReference>
<keyword evidence="6 14" id="KW-0863">Zinc-finger</keyword>
<dbReference type="GO" id="GO:0050699">
    <property type="term" value="F:WW domain binding"/>
    <property type="evidence" value="ECO:0007669"/>
    <property type="project" value="UniProtKB-ARBA"/>
</dbReference>
<dbReference type="GO" id="GO:0008586">
    <property type="term" value="P:imaginal disc-derived wing vein morphogenesis"/>
    <property type="evidence" value="ECO:0007669"/>
    <property type="project" value="UniProtKB-ARBA"/>
</dbReference>
<evidence type="ECO:0000256" key="14">
    <source>
        <dbReference type="PROSITE-ProRule" id="PRU00228"/>
    </source>
</evidence>
<dbReference type="PROSITE" id="PS50135">
    <property type="entry name" value="ZF_ZZ_2"/>
    <property type="match status" value="2"/>
</dbReference>
<dbReference type="InParanoid" id="A0A194RDX3"/>
<feature type="domain" description="WW" evidence="16">
    <location>
        <begin position="136"/>
        <end position="169"/>
    </location>
</feature>
<dbReference type="PANTHER" id="PTHR12268:SF14">
    <property type="entry name" value="DYSTROPHIN-1"/>
    <property type="match status" value="1"/>
</dbReference>
<dbReference type="GO" id="GO:0048790">
    <property type="term" value="P:maintenance of presynaptic active zone structure"/>
    <property type="evidence" value="ECO:0007669"/>
    <property type="project" value="UniProtKB-ARBA"/>
</dbReference>
<keyword evidence="4" id="KW-0963">Cytoplasm</keyword>
<keyword evidence="5" id="KW-0479">Metal-binding</keyword>
<dbReference type="PROSITE" id="PS01357">
    <property type="entry name" value="ZF_ZZ_1"/>
    <property type="match status" value="2"/>
</dbReference>
<evidence type="ECO:0000256" key="9">
    <source>
        <dbReference type="ARBA" id="ARBA00023136"/>
    </source>
</evidence>
<dbReference type="GO" id="GO:0003779">
    <property type="term" value="F:actin binding"/>
    <property type="evidence" value="ECO:0007669"/>
    <property type="project" value="UniProtKB-KW"/>
</dbReference>
<dbReference type="GO" id="GO:0042383">
    <property type="term" value="C:sarcolemma"/>
    <property type="evidence" value="ECO:0007669"/>
    <property type="project" value="UniProtKB-SubCell"/>
</dbReference>
<dbReference type="GO" id="GO:0007274">
    <property type="term" value="P:neuromuscular synaptic transmission"/>
    <property type="evidence" value="ECO:0007669"/>
    <property type="project" value="UniProtKB-ARBA"/>
</dbReference>
<dbReference type="PANTHER" id="PTHR12268">
    <property type="entry name" value="E3 UBIQUITIN-PROTEIN LIGASE KCMF1"/>
    <property type="match status" value="1"/>
</dbReference>
<dbReference type="GO" id="GO:0031594">
    <property type="term" value="C:neuromuscular junction"/>
    <property type="evidence" value="ECO:0007669"/>
    <property type="project" value="UniProtKB-ARBA"/>
</dbReference>
<feature type="region of interest" description="Disordered" evidence="15">
    <location>
        <begin position="647"/>
        <end position="693"/>
    </location>
</feature>
<dbReference type="SMART" id="SM00291">
    <property type="entry name" value="ZnF_ZZ"/>
    <property type="match status" value="2"/>
</dbReference>
<dbReference type="GO" id="GO:0016010">
    <property type="term" value="C:dystrophin-associated glycoprotein complex"/>
    <property type="evidence" value="ECO:0007669"/>
    <property type="project" value="UniProtKB-ARBA"/>
</dbReference>
<dbReference type="Pfam" id="PF00397">
    <property type="entry name" value="WW"/>
    <property type="match status" value="1"/>
</dbReference>
<evidence type="ECO:0000256" key="6">
    <source>
        <dbReference type="ARBA" id="ARBA00022771"/>
    </source>
</evidence>
<dbReference type="Pfam" id="PF00569">
    <property type="entry name" value="ZZ"/>
    <property type="match status" value="2"/>
</dbReference>
<dbReference type="SUPFAM" id="SSF51045">
    <property type="entry name" value="WW domain"/>
    <property type="match status" value="1"/>
</dbReference>
<dbReference type="GO" id="GO:0048172">
    <property type="term" value="P:regulation of short-term neuronal synaptic plasticity"/>
    <property type="evidence" value="ECO:0007669"/>
    <property type="project" value="UniProtKB-ARBA"/>
</dbReference>
<name>A0A194RDX3_PAPMA</name>
<evidence type="ECO:0000313" key="18">
    <source>
        <dbReference type="EMBL" id="KPJ15480.1"/>
    </source>
</evidence>
<feature type="compositionally biased region" description="Basic and acidic residues" evidence="15">
    <location>
        <begin position="358"/>
        <end position="400"/>
    </location>
</feature>
<dbReference type="Pfam" id="PF09068">
    <property type="entry name" value="EF-hand_2"/>
    <property type="match status" value="2"/>
</dbReference>
<accession>A0A194RDX3</accession>
<feature type="domain" description="ZZ-type" evidence="17">
    <location>
        <begin position="439"/>
        <end position="495"/>
    </location>
</feature>
<dbReference type="CDD" id="cd00201">
    <property type="entry name" value="WW"/>
    <property type="match status" value="1"/>
</dbReference>
<comment type="subcellular location">
    <subcellularLocation>
        <location evidence="2">Cell membrane</location>
        <location evidence="2">Sarcolemma</location>
        <topology evidence="2">Peripheral membrane protein</topology>
        <orientation evidence="2">Cytoplasmic side</orientation>
    </subcellularLocation>
    <subcellularLocation>
        <location evidence="1">Cytoplasm</location>
        <location evidence="1">Cytoskeleton</location>
    </subcellularLocation>
</comment>
<evidence type="ECO:0000256" key="3">
    <source>
        <dbReference type="ARBA" id="ARBA00022475"/>
    </source>
</evidence>
<feature type="domain" description="ZZ-type" evidence="17">
    <location>
        <begin position="732"/>
        <end position="788"/>
    </location>
</feature>
<evidence type="ECO:0000259" key="16">
    <source>
        <dbReference type="PROSITE" id="PS50020"/>
    </source>
</evidence>
<dbReference type="InterPro" id="IPR043145">
    <property type="entry name" value="Znf_ZZ_sf"/>
</dbReference>
<evidence type="ECO:0000256" key="5">
    <source>
        <dbReference type="ARBA" id="ARBA00022723"/>
    </source>
</evidence>
<evidence type="ECO:0000256" key="13">
    <source>
        <dbReference type="ARBA" id="ARBA00083840"/>
    </source>
</evidence>
<comment type="subunit">
    <text evidence="12">Component of the dystrophin associated protein complex (DAPC). Interacts with Dg, via the Dg WW domain binding sites.</text>
</comment>
<evidence type="ECO:0000256" key="8">
    <source>
        <dbReference type="ARBA" id="ARBA00022837"/>
    </source>
</evidence>
<dbReference type="InterPro" id="IPR050774">
    <property type="entry name" value="KCMF1/Dystrophin"/>
</dbReference>
<dbReference type="AlphaFoldDB" id="A0A194RDX3"/>
<dbReference type="GO" id="GO:0046928">
    <property type="term" value="P:regulation of neurotransmitter secretion"/>
    <property type="evidence" value="ECO:0007669"/>
    <property type="project" value="UniProtKB-ARBA"/>
</dbReference>
<evidence type="ECO:0000256" key="4">
    <source>
        <dbReference type="ARBA" id="ARBA00022490"/>
    </source>
</evidence>
<sequence length="837" mass="94616">MFLWMCKKCLCQWGLTRVRAFTTSLEELAARVQAAEAARASWRAPGDARDARAQLDAVSRARAQLPPLRRLADELRAQAQHLARDNVQLPDHLRARLDDLNARVTALSAGGEERARQLAGVARDGGAGAAQGFLAGSVRPPWERAVTPANVPYYINHELETTHWDHPKMIELMTSLADLNEVRFSAYRTALKLRAVQKALCMHMLQLGGALDAFDAHGLRAQNDRLIDIPDMITVLTSLYEVIAAENPSLVNVPLCLDLSVNWLLNVYDSQRTGQIRVLSFKVGLVLLCKGHLEEKYRYLFRLIADPSCRADQRKLGLLLHDCIQVPRQLGEVAAFGGSNIEPSVRSCFEQASAGGREGGREGGKAATLDRKTVGEKDKEKEKEREKEKEDKEKSVERDAEGQLQHIEAFHFLQWLQKEPQSMVWLPVLHRLAAAEAARHQAKCNICKDYPIVGFRYRCLKCFNFDMCQKCFFSGRKAKNHKLTHPMQEYCTAVMHMLQLGGALDAFDAHGLRAQNDRLIDIPDMITVLTSLYEVIAAENPSLVNVPLCLDLSVNWLLNVYDSQRTGQIRVLSFKVGLVLLCKGHLEEKYRYLFRLIADPSCRADQRKLGLLLHDCIQVPRQLGEVAAFGGSNIEPSVRSCFEQASAGGREGGREGGKAATLDRKTVGEKDKEKEKEREKEKEDKEKSVERDAEGQLQHIEAFHFLQWLQKEPQSMVWLPVLHRLAAAEAARHQAKCNICKDYPIVGFRYRCLKCFNFDMCQKCFFSGRKAKNHKLTHPMQEYCTATTSGEDVRDFTRALRNKFKSARYFKKHPRVGYLPVQTVLEGTHCRHTHNTV</sequence>
<dbReference type="Gene3D" id="1.20.58.60">
    <property type="match status" value="1"/>
</dbReference>
<evidence type="ECO:0000256" key="10">
    <source>
        <dbReference type="ARBA" id="ARBA00023203"/>
    </source>
</evidence>
<dbReference type="GO" id="GO:0005856">
    <property type="term" value="C:cytoskeleton"/>
    <property type="evidence" value="ECO:0007669"/>
    <property type="project" value="UniProtKB-SubCell"/>
</dbReference>
<evidence type="ECO:0000313" key="19">
    <source>
        <dbReference type="Proteomes" id="UP000053240"/>
    </source>
</evidence>
<dbReference type="InterPro" id="IPR015153">
    <property type="entry name" value="EF-hand_dom_typ1"/>
</dbReference>
<dbReference type="FunFam" id="3.30.60.90:FF:000001">
    <property type="entry name" value="Dystrophin isoform 2"/>
    <property type="match status" value="2"/>
</dbReference>
<dbReference type="Pfam" id="PF09069">
    <property type="entry name" value="EF-hand_3"/>
    <property type="match status" value="4"/>
</dbReference>
<dbReference type="GO" id="GO:0046716">
    <property type="term" value="P:muscle cell cellular homeostasis"/>
    <property type="evidence" value="ECO:0007669"/>
    <property type="project" value="UniProtKB-ARBA"/>
</dbReference>
<dbReference type="InterPro" id="IPR001202">
    <property type="entry name" value="WW_dom"/>
</dbReference>
<dbReference type="CDD" id="cd16242">
    <property type="entry name" value="EFh_DMD_like"/>
    <property type="match status" value="2"/>
</dbReference>
<feature type="compositionally biased region" description="Basic and acidic residues" evidence="15">
    <location>
        <begin position="651"/>
        <end position="693"/>
    </location>
</feature>
<keyword evidence="11" id="KW-0206">Cytoskeleton</keyword>
<dbReference type="GO" id="GO:0030010">
    <property type="term" value="P:establishment of cell polarity"/>
    <property type="evidence" value="ECO:0007669"/>
    <property type="project" value="UniProtKB-ARBA"/>
</dbReference>
<dbReference type="GO" id="GO:0005737">
    <property type="term" value="C:cytoplasm"/>
    <property type="evidence" value="ECO:0007669"/>
    <property type="project" value="UniProtKB-ARBA"/>
</dbReference>